<dbReference type="InterPro" id="IPR053141">
    <property type="entry name" value="Mycobact_SerProt_Inhib_Rv3364c"/>
</dbReference>
<protein>
    <recommendedName>
        <fullName evidence="1">Roadblock/LAMTOR2 domain-containing protein</fullName>
    </recommendedName>
</protein>
<proteinExistence type="predicted"/>
<feature type="domain" description="Roadblock/LAMTOR2" evidence="1">
    <location>
        <begin position="11"/>
        <end position="100"/>
    </location>
</feature>
<organism evidence="2 3">
    <name type="scientific">Actinocorallia libanotica</name>
    <dbReference type="NCBI Taxonomy" id="46162"/>
    <lineage>
        <taxon>Bacteria</taxon>
        <taxon>Bacillati</taxon>
        <taxon>Actinomycetota</taxon>
        <taxon>Actinomycetes</taxon>
        <taxon>Streptosporangiales</taxon>
        <taxon>Thermomonosporaceae</taxon>
        <taxon>Actinocorallia</taxon>
    </lineage>
</organism>
<name>A0ABN1RFK6_9ACTN</name>
<dbReference type="RefSeq" id="WP_344242574.1">
    <property type="nucleotide sequence ID" value="NZ_BAAAHH010000017.1"/>
</dbReference>
<dbReference type="EMBL" id="BAAAHH010000017">
    <property type="protein sequence ID" value="GAA0956203.1"/>
    <property type="molecule type" value="Genomic_DNA"/>
</dbReference>
<sequence length="128" mass="13737">MKRDTEPPTQLGEFFAQLSVAGVRHAVLLGADGLLIGRSSQTEQDVGERMAAACSGLYALGMSAAPAQEWQPVQQVLVDFSEGFLLTRSVDKLVRLAVLTDGDADLATIAELAEHLTIRFRPVLSLLS</sequence>
<dbReference type="Pfam" id="PF03259">
    <property type="entry name" value="Robl_LC7"/>
    <property type="match status" value="1"/>
</dbReference>
<evidence type="ECO:0000313" key="3">
    <source>
        <dbReference type="Proteomes" id="UP001500665"/>
    </source>
</evidence>
<dbReference type="SUPFAM" id="SSF103196">
    <property type="entry name" value="Roadblock/LC7 domain"/>
    <property type="match status" value="1"/>
</dbReference>
<reference evidence="2 3" key="1">
    <citation type="journal article" date="2019" name="Int. J. Syst. Evol. Microbiol.">
        <title>The Global Catalogue of Microorganisms (GCM) 10K type strain sequencing project: providing services to taxonomists for standard genome sequencing and annotation.</title>
        <authorList>
            <consortium name="The Broad Institute Genomics Platform"/>
            <consortium name="The Broad Institute Genome Sequencing Center for Infectious Disease"/>
            <person name="Wu L."/>
            <person name="Ma J."/>
        </authorList>
    </citation>
    <scope>NUCLEOTIDE SEQUENCE [LARGE SCALE GENOMIC DNA]</scope>
    <source>
        <strain evidence="2 3">JCM 10696</strain>
    </source>
</reference>
<keyword evidence="3" id="KW-1185">Reference proteome</keyword>
<evidence type="ECO:0000259" key="1">
    <source>
        <dbReference type="SMART" id="SM00960"/>
    </source>
</evidence>
<dbReference type="PANTHER" id="PTHR36222:SF1">
    <property type="entry name" value="SERINE PROTEASE INHIBITOR RV3364C"/>
    <property type="match status" value="1"/>
</dbReference>
<dbReference type="Proteomes" id="UP001500665">
    <property type="component" value="Unassembled WGS sequence"/>
</dbReference>
<gene>
    <name evidence="2" type="ORF">GCM10009550_41960</name>
</gene>
<dbReference type="InterPro" id="IPR004942">
    <property type="entry name" value="Roadblock/LAMTOR2_dom"/>
</dbReference>
<evidence type="ECO:0000313" key="2">
    <source>
        <dbReference type="EMBL" id="GAA0956203.1"/>
    </source>
</evidence>
<dbReference type="SMART" id="SM00960">
    <property type="entry name" value="Robl_LC7"/>
    <property type="match status" value="1"/>
</dbReference>
<comment type="caution">
    <text evidence="2">The sequence shown here is derived from an EMBL/GenBank/DDBJ whole genome shotgun (WGS) entry which is preliminary data.</text>
</comment>
<dbReference type="PANTHER" id="PTHR36222">
    <property type="entry name" value="SERINE PROTEASE INHIBITOR RV3364C"/>
    <property type="match status" value="1"/>
</dbReference>
<accession>A0ABN1RFK6</accession>
<dbReference type="Gene3D" id="3.30.450.30">
    <property type="entry name" value="Dynein light chain 2a, cytoplasmic"/>
    <property type="match status" value="1"/>
</dbReference>